<name>A0A0E3EY98_9CAUD</name>
<dbReference type="EMBL" id="KJ019042">
    <property type="protein sequence ID" value="AIX17720.1"/>
    <property type="molecule type" value="Genomic_DNA"/>
</dbReference>
<evidence type="ECO:0000313" key="1">
    <source>
        <dbReference type="EMBL" id="AIX17720.1"/>
    </source>
</evidence>
<proteinExistence type="predicted"/>
<dbReference type="InterPro" id="IPR055673">
    <property type="entry name" value="DUF7249"/>
</dbReference>
<dbReference type="Pfam" id="PF23907">
    <property type="entry name" value="DUF7249"/>
    <property type="match status" value="1"/>
</dbReference>
<protein>
    <submittedName>
        <fullName evidence="1">Uncharacterized protein</fullName>
    </submittedName>
</protein>
<evidence type="ECO:0000313" key="2">
    <source>
        <dbReference type="Proteomes" id="UP000185338"/>
    </source>
</evidence>
<gene>
    <name evidence="1" type="ORF">Syn7803C67_68</name>
</gene>
<organism evidence="1 2">
    <name type="scientific">Synechococcus phage ACG-2014b</name>
    <dbReference type="NCBI Taxonomy" id="1493508"/>
    <lineage>
        <taxon>Viruses</taxon>
        <taxon>Duplodnaviria</taxon>
        <taxon>Heunggongvirae</taxon>
        <taxon>Uroviricota</taxon>
        <taxon>Caudoviricetes</taxon>
        <taxon>Pantevenvirales</taxon>
        <taxon>Kyanoviridae</taxon>
        <taxon>Nereusvirus</taxon>
        <taxon>Nereusvirus tusconc4</taxon>
    </lineage>
</organism>
<sequence>MPVGELYPKSGKPVARGIRTATIDSRQTKDTMTATTTANETFNGWANYKTWNASLWISNDEFLYNTARACVTFAEDGESVWSKFQRCMTDGQIGRMLGKTEDGVAWNDPEIDAAEMEEMMLDL</sequence>
<reference evidence="1 2" key="1">
    <citation type="submission" date="2013-12" db="EMBL/GenBank/DDBJ databases">
        <title>Ecological redundancy of diverse viral populations within a natural community.</title>
        <authorList>
            <person name="Gregory A.C."/>
            <person name="LaButti K."/>
            <person name="Copeland A."/>
            <person name="Woyke T."/>
            <person name="Sullivan M.B."/>
        </authorList>
    </citation>
    <scope>NUCLEOTIDE SEQUENCE [LARGE SCALE GENOMIC DNA]</scope>
    <source>
        <strain evidence="1">Syn7803C67</strain>
    </source>
</reference>
<dbReference type="Proteomes" id="UP000185338">
    <property type="component" value="Segment"/>
</dbReference>
<accession>A0A0E3EY98</accession>